<dbReference type="InterPro" id="IPR000772">
    <property type="entry name" value="Ricin_B_lectin"/>
</dbReference>
<feature type="domain" description="Ricin B lectin" evidence="1">
    <location>
        <begin position="51"/>
        <end position="97"/>
    </location>
</feature>
<keyword evidence="3" id="KW-1185">Reference proteome</keyword>
<dbReference type="InterPro" id="IPR035992">
    <property type="entry name" value="Ricin_B-like_lectins"/>
</dbReference>
<accession>A0ABU0TAN6</accession>
<evidence type="ECO:0000313" key="2">
    <source>
        <dbReference type="EMBL" id="MDQ1032871.1"/>
    </source>
</evidence>
<evidence type="ECO:0000313" key="3">
    <source>
        <dbReference type="Proteomes" id="UP001230328"/>
    </source>
</evidence>
<sequence length="102" mass="10112">MNAEGWHIYDMGCVVVGAACGGVGNRDALLAALLTGLGAAGTAQAATLDSNAWYVLVNRDSGKALGVSGASGADGAGIGQWTRHDGANQRFQFVDSGAATTG</sequence>
<comment type="caution">
    <text evidence="2">The sequence shown here is derived from an EMBL/GenBank/DDBJ whole genome shotgun (WGS) entry which is preliminary data.</text>
</comment>
<reference evidence="2 3" key="1">
    <citation type="submission" date="2023-07" db="EMBL/GenBank/DDBJ databases">
        <title>Comparative genomics of wheat-associated soil bacteria to identify genetic determinants of phenazine resistance.</title>
        <authorList>
            <person name="Mouncey N."/>
        </authorList>
    </citation>
    <scope>NUCLEOTIDE SEQUENCE [LARGE SCALE GENOMIC DNA]</scope>
    <source>
        <strain evidence="2 3">V2I4</strain>
    </source>
</reference>
<evidence type="ECO:0000259" key="1">
    <source>
        <dbReference type="Pfam" id="PF14200"/>
    </source>
</evidence>
<gene>
    <name evidence="2" type="ORF">QF035_010453</name>
</gene>
<proteinExistence type="predicted"/>
<name>A0ABU0TAN6_9ACTN</name>
<protein>
    <recommendedName>
        <fullName evidence="1">Ricin B lectin domain-containing protein</fullName>
    </recommendedName>
</protein>
<organism evidence="2 3">
    <name type="scientific">Streptomyces umbrinus</name>
    <dbReference type="NCBI Taxonomy" id="67370"/>
    <lineage>
        <taxon>Bacteria</taxon>
        <taxon>Bacillati</taxon>
        <taxon>Actinomycetota</taxon>
        <taxon>Actinomycetes</taxon>
        <taxon>Kitasatosporales</taxon>
        <taxon>Streptomycetaceae</taxon>
        <taxon>Streptomyces</taxon>
        <taxon>Streptomyces phaeochromogenes group</taxon>
    </lineage>
</organism>
<dbReference type="Gene3D" id="2.80.10.50">
    <property type="match status" value="1"/>
</dbReference>
<dbReference type="EMBL" id="JAUSZI010000002">
    <property type="protein sequence ID" value="MDQ1032871.1"/>
    <property type="molecule type" value="Genomic_DNA"/>
</dbReference>
<dbReference type="Pfam" id="PF14200">
    <property type="entry name" value="RicinB_lectin_2"/>
    <property type="match status" value="1"/>
</dbReference>
<dbReference type="Proteomes" id="UP001230328">
    <property type="component" value="Unassembled WGS sequence"/>
</dbReference>
<dbReference type="SUPFAM" id="SSF50370">
    <property type="entry name" value="Ricin B-like lectins"/>
    <property type="match status" value="1"/>
</dbReference>